<keyword evidence="3" id="KW-0788">Thiol protease</keyword>
<evidence type="ECO:0000256" key="3">
    <source>
        <dbReference type="RuleBase" id="RU367104"/>
    </source>
</evidence>
<comment type="function">
    <text evidence="3">Hydrolase that can remove conjugated ubiquitin from proteins and may therefore play an important regulatory role at the level of protein turnover by preventing degradation.</text>
</comment>
<keyword evidence="2 3" id="KW-0378">Hydrolase</keyword>
<sequence length="238" mass="26788">MDLQKSTAGSQPLSAEKLMRELADGTATFELKNQRQETGSANFFTSVSLAFMRGRSRPDPCFARIGSLVGAPPFAKKIEHYAIHRIKGDGRCMFRALALGMAFNDGFNLSPNDERNQADNLRTTVKDALCSTEKNRQKYEEALIAITIDESINRYCRRIRYPDFWGGESELLVLSRIYQQPIIVYIPEHETKGFSGSWRSGFVPIAQYGSEFLTASKEVACKPVRLLFSGSNHYDLLI</sequence>
<organism evidence="5 6">
    <name type="scientific">Adiantum capillus-veneris</name>
    <name type="common">Maidenhair fern</name>
    <dbReference type="NCBI Taxonomy" id="13818"/>
    <lineage>
        <taxon>Eukaryota</taxon>
        <taxon>Viridiplantae</taxon>
        <taxon>Streptophyta</taxon>
        <taxon>Embryophyta</taxon>
        <taxon>Tracheophyta</taxon>
        <taxon>Polypodiopsida</taxon>
        <taxon>Polypodiidae</taxon>
        <taxon>Polypodiales</taxon>
        <taxon>Pteridineae</taxon>
        <taxon>Pteridaceae</taxon>
        <taxon>Vittarioideae</taxon>
        <taxon>Adiantum</taxon>
    </lineage>
</organism>
<dbReference type="FunFam" id="3.90.70.80:FF:000019">
    <property type="entry name" value="Cysteine proteinases superfamily protein"/>
    <property type="match status" value="1"/>
</dbReference>
<reference evidence="5" key="1">
    <citation type="submission" date="2021-01" db="EMBL/GenBank/DDBJ databases">
        <title>Adiantum capillus-veneris genome.</title>
        <authorList>
            <person name="Fang Y."/>
            <person name="Liao Q."/>
        </authorList>
    </citation>
    <scope>NUCLEOTIDE SEQUENCE</scope>
    <source>
        <strain evidence="5">H3</strain>
        <tissue evidence="5">Leaf</tissue>
    </source>
</reference>
<proteinExistence type="predicted"/>
<dbReference type="PROSITE" id="PS50802">
    <property type="entry name" value="OTU"/>
    <property type="match status" value="1"/>
</dbReference>
<dbReference type="GO" id="GO:0004843">
    <property type="term" value="F:cysteine-type deubiquitinase activity"/>
    <property type="evidence" value="ECO:0007669"/>
    <property type="project" value="UniProtKB-UniRule"/>
</dbReference>
<dbReference type="GO" id="GO:0036503">
    <property type="term" value="P:ERAD pathway"/>
    <property type="evidence" value="ECO:0007669"/>
    <property type="project" value="TreeGrafter"/>
</dbReference>
<dbReference type="GO" id="GO:0016579">
    <property type="term" value="P:protein deubiquitination"/>
    <property type="evidence" value="ECO:0007669"/>
    <property type="project" value="TreeGrafter"/>
</dbReference>
<dbReference type="Proteomes" id="UP000886520">
    <property type="component" value="Chromosome 15"/>
</dbReference>
<dbReference type="GO" id="GO:0005634">
    <property type="term" value="C:nucleus"/>
    <property type="evidence" value="ECO:0007669"/>
    <property type="project" value="TreeGrafter"/>
</dbReference>
<dbReference type="Pfam" id="PF02338">
    <property type="entry name" value="OTU"/>
    <property type="match status" value="1"/>
</dbReference>
<comment type="caution">
    <text evidence="5">The sequence shown here is derived from an EMBL/GenBank/DDBJ whole genome shotgun (WGS) entry which is preliminary data.</text>
</comment>
<comment type="catalytic activity">
    <reaction evidence="1 3">
        <text>Thiol-dependent hydrolysis of ester, thioester, amide, peptide and isopeptide bonds formed by the C-terminal Gly of ubiquitin (a 76-residue protein attached to proteins as an intracellular targeting signal).</text>
        <dbReference type="EC" id="3.4.19.12"/>
    </reaction>
</comment>
<dbReference type="InterPro" id="IPR003323">
    <property type="entry name" value="OTU_dom"/>
</dbReference>
<evidence type="ECO:0000313" key="6">
    <source>
        <dbReference type="Proteomes" id="UP000886520"/>
    </source>
</evidence>
<dbReference type="SUPFAM" id="SSF54001">
    <property type="entry name" value="Cysteine proteinases"/>
    <property type="match status" value="1"/>
</dbReference>
<evidence type="ECO:0000313" key="5">
    <source>
        <dbReference type="EMBL" id="KAI5069602.1"/>
    </source>
</evidence>
<accession>A0A9D4UKV2</accession>
<dbReference type="OrthoDB" id="409956at2759"/>
<protein>
    <recommendedName>
        <fullName evidence="3">Ubiquitin thioesterase OTU</fullName>
        <ecNumber evidence="3">3.4.19.12</ecNumber>
    </recommendedName>
</protein>
<keyword evidence="6" id="KW-1185">Reference proteome</keyword>
<dbReference type="EC" id="3.4.19.12" evidence="3"/>
<keyword evidence="3" id="KW-0963">Cytoplasm</keyword>
<evidence type="ECO:0000256" key="1">
    <source>
        <dbReference type="ARBA" id="ARBA00000707"/>
    </source>
</evidence>
<dbReference type="GO" id="GO:0030968">
    <property type="term" value="P:endoplasmic reticulum unfolded protein response"/>
    <property type="evidence" value="ECO:0007669"/>
    <property type="project" value="TreeGrafter"/>
</dbReference>
<keyword evidence="3" id="KW-0645">Protease</keyword>
<feature type="domain" description="OTU" evidence="4">
    <location>
        <begin position="81"/>
        <end position="238"/>
    </location>
</feature>
<dbReference type="AlphaFoldDB" id="A0A9D4UKV2"/>
<dbReference type="PANTHER" id="PTHR13312">
    <property type="entry name" value="HIV-INDUCED PROTEIN-7-LIKE PROTEASE"/>
    <property type="match status" value="1"/>
</dbReference>
<dbReference type="EMBL" id="JABFUD020000015">
    <property type="protein sequence ID" value="KAI5069602.1"/>
    <property type="molecule type" value="Genomic_DNA"/>
</dbReference>
<evidence type="ECO:0000259" key="4">
    <source>
        <dbReference type="PROSITE" id="PS50802"/>
    </source>
</evidence>
<comment type="subcellular location">
    <subcellularLocation>
        <location evidence="3">Cytoplasm</location>
    </subcellularLocation>
</comment>
<dbReference type="CDD" id="cd22759">
    <property type="entry name" value="OTU_plant_OTU3-like"/>
    <property type="match status" value="1"/>
</dbReference>
<dbReference type="GO" id="GO:0005829">
    <property type="term" value="C:cytosol"/>
    <property type="evidence" value="ECO:0007669"/>
    <property type="project" value="TreeGrafter"/>
</dbReference>
<dbReference type="InterPro" id="IPR038765">
    <property type="entry name" value="Papain-like_cys_pep_sf"/>
</dbReference>
<dbReference type="PANTHER" id="PTHR13312:SF3">
    <property type="entry name" value="OVARIAN TUMOR DOMAIN-CONTAINING DEUBIQUITINATING ENZYME 3"/>
    <property type="match status" value="1"/>
</dbReference>
<keyword evidence="3" id="KW-0833">Ubl conjugation pathway</keyword>
<dbReference type="Gene3D" id="3.90.70.80">
    <property type="match status" value="1"/>
</dbReference>
<name>A0A9D4UKV2_ADICA</name>
<evidence type="ECO:0000256" key="2">
    <source>
        <dbReference type="ARBA" id="ARBA00022801"/>
    </source>
</evidence>
<gene>
    <name evidence="5" type="ORF">GOP47_0015903</name>
</gene>